<keyword evidence="2" id="KW-0813">Transport</keyword>
<sequence length="442" mass="46624">MTTSSDPVASARRDDSDTTPAEQLPTAARGRRAALTGGLGTVIEYYEFSLYGLLAVFLAPLFFPSADPAVSTIAALGALGVSNVARPLGGIVIGRFADRHGRRRTLLLTILVMGLASAAIGVLPGYATIGIAAPVLLILVRFVQGLSAAGEAMGATAYAVESSPSARTTFFSSFVGSGGSWGYVLSAVVTGVLSLVVSAESMGAWGWRIPFLLCLPLALVCLWLRRAMDDSPEFVREKAKQQLSERPFRDVLRKYPKSLLRVVGIQIGLSAPGYLGLIYVTVFLIGERGFPKSQVYWVTAIAIGLEALTIPLWALLADRIGGRRMLLASTTAYLVLAYPLFLGLARTDSIVVVAILHTVFMQIAGAQTGPAWAIFARLFPTNVRTSGMALGYNVGVTVAGGFGPFIAAQLIVWTGSTLAPAYWVIAGSVIGLAAIVSLPRSL</sequence>
<feature type="transmembrane region" description="Helical" evidence="9">
    <location>
        <begin position="390"/>
        <end position="413"/>
    </location>
</feature>
<feature type="transmembrane region" description="Helical" evidence="9">
    <location>
        <begin position="69"/>
        <end position="94"/>
    </location>
</feature>
<feature type="transmembrane region" description="Helical" evidence="9">
    <location>
        <begin position="295"/>
        <end position="316"/>
    </location>
</feature>
<dbReference type="Pfam" id="PF00083">
    <property type="entry name" value="Sugar_tr"/>
    <property type="match status" value="2"/>
</dbReference>
<keyword evidence="3" id="KW-1003">Cell membrane</keyword>
<dbReference type="Proteomes" id="UP001500449">
    <property type="component" value="Unassembled WGS sequence"/>
</dbReference>
<dbReference type="RefSeq" id="WP_344411401.1">
    <property type="nucleotide sequence ID" value="NZ_BAAAQK010000001.1"/>
</dbReference>
<evidence type="ECO:0000256" key="3">
    <source>
        <dbReference type="ARBA" id="ARBA00022475"/>
    </source>
</evidence>
<feature type="transmembrane region" description="Helical" evidence="9">
    <location>
        <begin position="350"/>
        <end position="378"/>
    </location>
</feature>
<dbReference type="PANTHER" id="PTHR43528:SF1">
    <property type="entry name" value="ALPHA-KETOGLUTARATE PERMEASE"/>
    <property type="match status" value="1"/>
</dbReference>
<feature type="domain" description="Major facilitator superfamily (MFS) profile" evidence="10">
    <location>
        <begin position="33"/>
        <end position="442"/>
    </location>
</feature>
<comment type="caution">
    <text evidence="11">The sequence shown here is derived from an EMBL/GenBank/DDBJ whole genome shotgun (WGS) entry which is preliminary data.</text>
</comment>
<evidence type="ECO:0000313" key="12">
    <source>
        <dbReference type="Proteomes" id="UP001500449"/>
    </source>
</evidence>
<feature type="transmembrane region" description="Helical" evidence="9">
    <location>
        <begin position="106"/>
        <end position="129"/>
    </location>
</feature>
<accession>A0ABN2MGI4</accession>
<feature type="transmembrane region" description="Helical" evidence="9">
    <location>
        <begin position="45"/>
        <end position="63"/>
    </location>
</feature>
<feature type="transmembrane region" description="Helical" evidence="9">
    <location>
        <begin position="181"/>
        <end position="199"/>
    </location>
</feature>
<dbReference type="InterPro" id="IPR051084">
    <property type="entry name" value="H+-coupled_symporters"/>
</dbReference>
<evidence type="ECO:0000259" key="10">
    <source>
        <dbReference type="PROSITE" id="PS50850"/>
    </source>
</evidence>
<dbReference type="InterPro" id="IPR020846">
    <property type="entry name" value="MFS_dom"/>
</dbReference>
<keyword evidence="4 9" id="KW-0812">Transmembrane</keyword>
<evidence type="ECO:0000256" key="9">
    <source>
        <dbReference type="SAM" id="Phobius"/>
    </source>
</evidence>
<feature type="transmembrane region" description="Helical" evidence="9">
    <location>
        <begin position="135"/>
        <end position="160"/>
    </location>
</feature>
<feature type="transmembrane region" description="Helical" evidence="9">
    <location>
        <begin position="259"/>
        <end position="283"/>
    </location>
</feature>
<keyword evidence="5" id="KW-0769">Symport</keyword>
<dbReference type="Gene3D" id="1.20.1250.20">
    <property type="entry name" value="MFS general substrate transporter like domains"/>
    <property type="match status" value="2"/>
</dbReference>
<evidence type="ECO:0000313" key="11">
    <source>
        <dbReference type="EMBL" id="GAA1826558.1"/>
    </source>
</evidence>
<dbReference type="PANTHER" id="PTHR43528">
    <property type="entry name" value="ALPHA-KETOGLUTARATE PERMEASE"/>
    <property type="match status" value="1"/>
</dbReference>
<evidence type="ECO:0000256" key="8">
    <source>
        <dbReference type="SAM" id="MobiDB-lite"/>
    </source>
</evidence>
<keyword evidence="7 9" id="KW-0472">Membrane</keyword>
<dbReference type="PROSITE" id="PS50850">
    <property type="entry name" value="MFS"/>
    <property type="match status" value="1"/>
</dbReference>
<gene>
    <name evidence="11" type="ORF">GCM10009836_00200</name>
</gene>
<organism evidence="11 12">
    <name type="scientific">Pseudonocardia ailaonensis</name>
    <dbReference type="NCBI Taxonomy" id="367279"/>
    <lineage>
        <taxon>Bacteria</taxon>
        <taxon>Bacillati</taxon>
        <taxon>Actinomycetota</taxon>
        <taxon>Actinomycetes</taxon>
        <taxon>Pseudonocardiales</taxon>
        <taxon>Pseudonocardiaceae</taxon>
        <taxon>Pseudonocardia</taxon>
    </lineage>
</organism>
<dbReference type="SUPFAM" id="SSF103473">
    <property type="entry name" value="MFS general substrate transporter"/>
    <property type="match status" value="1"/>
</dbReference>
<reference evidence="11 12" key="1">
    <citation type="journal article" date="2019" name="Int. J. Syst. Evol. Microbiol.">
        <title>The Global Catalogue of Microorganisms (GCM) 10K type strain sequencing project: providing services to taxonomists for standard genome sequencing and annotation.</title>
        <authorList>
            <consortium name="The Broad Institute Genomics Platform"/>
            <consortium name="The Broad Institute Genome Sequencing Center for Infectious Disease"/>
            <person name="Wu L."/>
            <person name="Ma J."/>
        </authorList>
    </citation>
    <scope>NUCLEOTIDE SEQUENCE [LARGE SCALE GENOMIC DNA]</scope>
    <source>
        <strain evidence="11 12">JCM 16009</strain>
    </source>
</reference>
<feature type="transmembrane region" description="Helical" evidence="9">
    <location>
        <begin position="325"/>
        <end position="344"/>
    </location>
</feature>
<evidence type="ECO:0000256" key="6">
    <source>
        <dbReference type="ARBA" id="ARBA00022989"/>
    </source>
</evidence>
<feature type="region of interest" description="Disordered" evidence="8">
    <location>
        <begin position="1"/>
        <end position="27"/>
    </location>
</feature>
<proteinExistence type="predicted"/>
<feature type="transmembrane region" description="Helical" evidence="9">
    <location>
        <begin position="205"/>
        <end position="224"/>
    </location>
</feature>
<dbReference type="EMBL" id="BAAAQK010000001">
    <property type="protein sequence ID" value="GAA1826558.1"/>
    <property type="molecule type" value="Genomic_DNA"/>
</dbReference>
<evidence type="ECO:0000256" key="7">
    <source>
        <dbReference type="ARBA" id="ARBA00023136"/>
    </source>
</evidence>
<evidence type="ECO:0000256" key="4">
    <source>
        <dbReference type="ARBA" id="ARBA00022692"/>
    </source>
</evidence>
<name>A0ABN2MGI4_9PSEU</name>
<protein>
    <submittedName>
        <fullName evidence="11">MFS transporter</fullName>
    </submittedName>
</protein>
<keyword evidence="12" id="KW-1185">Reference proteome</keyword>
<keyword evidence="6 9" id="KW-1133">Transmembrane helix</keyword>
<dbReference type="InterPro" id="IPR005828">
    <property type="entry name" value="MFS_sugar_transport-like"/>
</dbReference>
<evidence type="ECO:0000256" key="1">
    <source>
        <dbReference type="ARBA" id="ARBA00004651"/>
    </source>
</evidence>
<dbReference type="InterPro" id="IPR036259">
    <property type="entry name" value="MFS_trans_sf"/>
</dbReference>
<evidence type="ECO:0000256" key="5">
    <source>
        <dbReference type="ARBA" id="ARBA00022847"/>
    </source>
</evidence>
<evidence type="ECO:0000256" key="2">
    <source>
        <dbReference type="ARBA" id="ARBA00022448"/>
    </source>
</evidence>
<comment type="subcellular location">
    <subcellularLocation>
        <location evidence="1">Cell membrane</location>
        <topology evidence="1">Multi-pass membrane protein</topology>
    </subcellularLocation>
</comment>
<feature type="transmembrane region" description="Helical" evidence="9">
    <location>
        <begin position="419"/>
        <end position="438"/>
    </location>
</feature>